<feature type="compositionally biased region" description="Low complexity" evidence="1">
    <location>
        <begin position="334"/>
        <end position="372"/>
    </location>
</feature>
<evidence type="ECO:0000256" key="1">
    <source>
        <dbReference type="SAM" id="MobiDB-lite"/>
    </source>
</evidence>
<feature type="region of interest" description="Disordered" evidence="1">
    <location>
        <begin position="447"/>
        <end position="469"/>
    </location>
</feature>
<dbReference type="InParanoid" id="K3W973"/>
<dbReference type="EnsemblProtists" id="PYU1_T001514">
    <property type="protein sequence ID" value="PYU1_T001514"/>
    <property type="gene ID" value="PYU1_G001514"/>
</dbReference>
<evidence type="ECO:0008006" key="5">
    <source>
        <dbReference type="Google" id="ProtNLM"/>
    </source>
</evidence>
<dbReference type="eggNOG" id="ENOG502SJJ3">
    <property type="taxonomic scope" value="Eukaryota"/>
</dbReference>
<reference evidence="3" key="3">
    <citation type="submission" date="2015-02" db="UniProtKB">
        <authorList>
            <consortium name="EnsemblProtists"/>
        </authorList>
    </citation>
    <scope>IDENTIFICATION</scope>
    <source>
        <strain evidence="3">DAOM BR144</strain>
    </source>
</reference>
<dbReference type="OMA" id="EWAHSSS"/>
<feature type="compositionally biased region" description="Acidic residues" evidence="1">
    <location>
        <begin position="273"/>
        <end position="282"/>
    </location>
</feature>
<feature type="compositionally biased region" description="Basic residues" evidence="1">
    <location>
        <begin position="373"/>
        <end position="398"/>
    </location>
</feature>
<organism evidence="3 4">
    <name type="scientific">Globisporangium ultimum (strain ATCC 200006 / CBS 805.95 / DAOM BR144)</name>
    <name type="common">Pythium ultimum</name>
    <dbReference type="NCBI Taxonomy" id="431595"/>
    <lineage>
        <taxon>Eukaryota</taxon>
        <taxon>Sar</taxon>
        <taxon>Stramenopiles</taxon>
        <taxon>Oomycota</taxon>
        <taxon>Peronosporomycetes</taxon>
        <taxon>Pythiales</taxon>
        <taxon>Pythiaceae</taxon>
        <taxon>Globisporangium</taxon>
    </lineage>
</organism>
<feature type="compositionally biased region" description="Low complexity" evidence="1">
    <location>
        <begin position="204"/>
        <end position="230"/>
    </location>
</feature>
<dbReference type="HOGENOM" id="CLU_046500_0_3_1"/>
<dbReference type="STRING" id="431595.K3W973"/>
<feature type="compositionally biased region" description="Low complexity" evidence="1">
    <location>
        <begin position="447"/>
        <end position="461"/>
    </location>
</feature>
<name>K3W973_GLOUD</name>
<feature type="signal peptide" evidence="2">
    <location>
        <begin position="1"/>
        <end position="24"/>
    </location>
</feature>
<evidence type="ECO:0000313" key="4">
    <source>
        <dbReference type="Proteomes" id="UP000019132"/>
    </source>
</evidence>
<reference evidence="4" key="2">
    <citation type="submission" date="2010-04" db="EMBL/GenBank/DDBJ databases">
        <authorList>
            <person name="Buell R."/>
            <person name="Hamilton J."/>
            <person name="Hostetler J."/>
        </authorList>
    </citation>
    <scope>NUCLEOTIDE SEQUENCE [LARGE SCALE GENOMIC DNA]</scope>
    <source>
        <strain evidence="4">DAOM:BR144</strain>
    </source>
</reference>
<dbReference type="VEuPathDB" id="FungiDB:PYU1_G001514"/>
<dbReference type="AlphaFoldDB" id="K3W973"/>
<keyword evidence="2" id="KW-0732">Signal</keyword>
<evidence type="ECO:0000313" key="3">
    <source>
        <dbReference type="EnsemblProtists" id="PYU1_T001514"/>
    </source>
</evidence>
<sequence length="469" mass="47710">MMTPSKMTGVLAVLAAVAPLGVSAHGYMSVPKVTFATSGDPTQFCATLDGPSTLTAPSGMSFTTDPESNTKAFAAAFKAQSTYKSMRALVDAKGVFQPGMDKQCGVTSATGAKQPLPAKYVEWAHSSSEGFTPSHQGPCEVWCDNTRVFQDDNCAKDYTTAPALLPYDRSKCVGASMLKIYWLALHSSTWQAYINCAPLEGGSSSGASASTGSDAATPSVTPATASASSDNEYDDEYATPAPATTAPSSSSAEEDCDDELDLAGSEASGSVGAEEDCDDELDLAGSDEVGADADAEVGADADPTAASGSEDCDDELDIAGSDASGSEDCDDDLSLAGSDEAAGSDSAVTTAPETTSSPATITKAPSTTTKTPKPTKTKKTKTPKPTKTKKTKTPKPTKTKNEASGSVGAEEDCDDELDIAGSEASGSEDCDDELDIAGSEAAAAATTSSLNFDSLSSNDASEVGTVDAY</sequence>
<feature type="compositionally biased region" description="Acidic residues" evidence="1">
    <location>
        <begin position="252"/>
        <end position="261"/>
    </location>
</feature>
<feature type="region of interest" description="Disordered" evidence="1">
    <location>
        <begin position="204"/>
        <end position="434"/>
    </location>
</feature>
<protein>
    <recommendedName>
        <fullName evidence="5">SCP domain-containing protein</fullName>
    </recommendedName>
</protein>
<reference evidence="4" key="1">
    <citation type="journal article" date="2010" name="Genome Biol.">
        <title>Genome sequence of the necrotrophic plant pathogen Pythium ultimum reveals original pathogenicity mechanisms and effector repertoire.</title>
        <authorList>
            <person name="Levesque C.A."/>
            <person name="Brouwer H."/>
            <person name="Cano L."/>
            <person name="Hamilton J.P."/>
            <person name="Holt C."/>
            <person name="Huitema E."/>
            <person name="Raffaele S."/>
            <person name="Robideau G.P."/>
            <person name="Thines M."/>
            <person name="Win J."/>
            <person name="Zerillo M.M."/>
            <person name="Beakes G.W."/>
            <person name="Boore J.L."/>
            <person name="Busam D."/>
            <person name="Dumas B."/>
            <person name="Ferriera S."/>
            <person name="Fuerstenberg S.I."/>
            <person name="Gachon C.M."/>
            <person name="Gaulin E."/>
            <person name="Govers F."/>
            <person name="Grenville-Briggs L."/>
            <person name="Horner N."/>
            <person name="Hostetler J."/>
            <person name="Jiang R.H."/>
            <person name="Johnson J."/>
            <person name="Krajaejun T."/>
            <person name="Lin H."/>
            <person name="Meijer H.J."/>
            <person name="Moore B."/>
            <person name="Morris P."/>
            <person name="Phuntmart V."/>
            <person name="Puiu D."/>
            <person name="Shetty J."/>
            <person name="Stajich J.E."/>
            <person name="Tripathy S."/>
            <person name="Wawra S."/>
            <person name="van West P."/>
            <person name="Whitty B.R."/>
            <person name="Coutinho P.M."/>
            <person name="Henrissat B."/>
            <person name="Martin F."/>
            <person name="Thomas P.D."/>
            <person name="Tyler B.M."/>
            <person name="De Vries R.P."/>
            <person name="Kamoun S."/>
            <person name="Yandell M."/>
            <person name="Tisserat N."/>
            <person name="Buell C.R."/>
        </authorList>
    </citation>
    <scope>NUCLEOTIDE SEQUENCE</scope>
    <source>
        <strain evidence="4">DAOM:BR144</strain>
    </source>
</reference>
<keyword evidence="4" id="KW-1185">Reference proteome</keyword>
<dbReference type="Proteomes" id="UP000019132">
    <property type="component" value="Unassembled WGS sequence"/>
</dbReference>
<evidence type="ECO:0000256" key="2">
    <source>
        <dbReference type="SAM" id="SignalP"/>
    </source>
</evidence>
<proteinExistence type="predicted"/>
<accession>K3W973</accession>
<feature type="compositionally biased region" description="Acidic residues" evidence="1">
    <location>
        <begin position="289"/>
        <end position="299"/>
    </location>
</feature>
<feature type="compositionally biased region" description="Low complexity" evidence="1">
    <location>
        <begin position="238"/>
        <end position="251"/>
    </location>
</feature>
<feature type="chain" id="PRO_5003867399" description="SCP domain-containing protein" evidence="2">
    <location>
        <begin position="25"/>
        <end position="469"/>
    </location>
</feature>
<feature type="compositionally biased region" description="Acidic residues" evidence="1">
    <location>
        <begin position="409"/>
        <end position="418"/>
    </location>
</feature>
<dbReference type="EMBL" id="GL376626">
    <property type="status" value="NOT_ANNOTATED_CDS"/>
    <property type="molecule type" value="Genomic_DNA"/>
</dbReference>